<dbReference type="Proteomes" id="UP000198669">
    <property type="component" value="Unassembled WGS sequence"/>
</dbReference>
<evidence type="ECO:0000313" key="7">
    <source>
        <dbReference type="Proteomes" id="UP000267921"/>
    </source>
</evidence>
<sequence length="96" mass="10746">MPVAKYKGVVLADSNATERVEGNHYFPPESANMEYFRDSDTVTVCPWKGRASYYDIVLENSTLKDGAWYYPQPKPAASNIKGYLAFDTRGGVEITD</sequence>
<keyword evidence="5" id="KW-1185">Reference proteome</keyword>
<dbReference type="AlphaFoldDB" id="A0A1L3Q0T8"/>
<dbReference type="Proteomes" id="UP000186879">
    <property type="component" value="Chromosome"/>
</dbReference>
<name>A0A1L3Q0T8_9EURY</name>
<dbReference type="EMBL" id="RJJG01000001">
    <property type="protein sequence ID" value="RNI10635.1"/>
    <property type="molecule type" value="Genomic_DNA"/>
</dbReference>
<reference evidence="3 7" key="3">
    <citation type="submission" date="2018-10" db="EMBL/GenBank/DDBJ databases">
        <title>Cultivation of a novel Methanohalophilus strain from Kebrit Deep of the Red Sea and a genomic comparison of members of the genus Methanohalophilus.</title>
        <authorList>
            <person name="Guan Y."/>
            <person name="Ngugi D.K."/>
            <person name="Stingl U."/>
        </authorList>
    </citation>
    <scope>NUCLEOTIDE SEQUENCE [LARGE SCALE GENOMIC DNA]</scope>
    <source>
        <strain evidence="3 7">DSM 3094</strain>
    </source>
</reference>
<evidence type="ECO:0000313" key="4">
    <source>
        <dbReference type="EMBL" id="SDW10477.1"/>
    </source>
</evidence>
<protein>
    <submittedName>
        <fullName evidence="3">DUF427 domain-containing protein</fullName>
    </submittedName>
    <submittedName>
        <fullName evidence="4">Nucleotidyltransferase</fullName>
    </submittedName>
</protein>
<dbReference type="PANTHER" id="PTHR34310">
    <property type="entry name" value="DUF427 DOMAIN PROTEIN (AFU_ORTHOLOGUE AFUA_3G02220)"/>
    <property type="match status" value="1"/>
</dbReference>
<dbReference type="RefSeq" id="WP_072560894.1">
    <property type="nucleotide sequence ID" value="NZ_CP017921.1"/>
</dbReference>
<dbReference type="EMBL" id="CP017921">
    <property type="protein sequence ID" value="APH38488.1"/>
    <property type="molecule type" value="Genomic_DNA"/>
</dbReference>
<feature type="domain" description="DUF427" evidence="1">
    <location>
        <begin position="4"/>
        <end position="87"/>
    </location>
</feature>
<organism evidence="2 5">
    <name type="scientific">Methanohalophilus halophilus</name>
    <dbReference type="NCBI Taxonomy" id="2177"/>
    <lineage>
        <taxon>Archaea</taxon>
        <taxon>Methanobacteriati</taxon>
        <taxon>Methanobacteriota</taxon>
        <taxon>Stenosarchaea group</taxon>
        <taxon>Methanomicrobia</taxon>
        <taxon>Methanosarcinales</taxon>
        <taxon>Methanosarcinaceae</taxon>
        <taxon>Methanohalophilus</taxon>
    </lineage>
</organism>
<keyword evidence="4" id="KW-0808">Transferase</keyword>
<dbReference type="Gene3D" id="2.170.150.40">
    <property type="entry name" value="Domain of unknown function (DUF427)"/>
    <property type="match status" value="1"/>
</dbReference>
<proteinExistence type="predicted"/>
<dbReference type="PANTHER" id="PTHR34310:SF5">
    <property type="entry name" value="DUF427 DOMAIN PROTEIN (AFU_ORTHOLOGUE AFUA_3G02220)"/>
    <property type="match status" value="1"/>
</dbReference>
<dbReference type="OrthoDB" id="88627at2157"/>
<dbReference type="Proteomes" id="UP000267921">
    <property type="component" value="Unassembled WGS sequence"/>
</dbReference>
<dbReference type="InterPro" id="IPR038694">
    <property type="entry name" value="DUF427_sf"/>
</dbReference>
<accession>A0A1L3Q0T8</accession>
<dbReference type="GO" id="GO:0016740">
    <property type="term" value="F:transferase activity"/>
    <property type="evidence" value="ECO:0007669"/>
    <property type="project" value="UniProtKB-KW"/>
</dbReference>
<evidence type="ECO:0000259" key="1">
    <source>
        <dbReference type="Pfam" id="PF04248"/>
    </source>
</evidence>
<dbReference type="GeneID" id="30582614"/>
<evidence type="ECO:0000313" key="5">
    <source>
        <dbReference type="Proteomes" id="UP000186879"/>
    </source>
</evidence>
<dbReference type="KEGG" id="mhaz:BHR79_02610"/>
<reference evidence="2 5" key="1">
    <citation type="submission" date="2016-10" db="EMBL/GenBank/DDBJ databases">
        <title>Methanohalophilus halophilus.</title>
        <authorList>
            <person name="L'haridon S."/>
        </authorList>
    </citation>
    <scope>NUCLEOTIDE SEQUENCE [LARGE SCALE GENOMIC DNA]</scope>
    <source>
        <strain evidence="2 5">Z-7982</strain>
    </source>
</reference>
<dbReference type="InterPro" id="IPR007361">
    <property type="entry name" value="DUF427"/>
</dbReference>
<evidence type="ECO:0000313" key="3">
    <source>
        <dbReference type="EMBL" id="RNI10635.1"/>
    </source>
</evidence>
<gene>
    <name evidence="2" type="ORF">BHR79_02610</name>
    <name evidence="3" type="ORF">EFE40_00170</name>
    <name evidence="4" type="ORF">SAMN04515625_0349</name>
</gene>
<dbReference type="Pfam" id="PF04248">
    <property type="entry name" value="NTP_transf_9"/>
    <property type="match status" value="1"/>
</dbReference>
<evidence type="ECO:0000313" key="2">
    <source>
        <dbReference type="EMBL" id="APH38488.1"/>
    </source>
</evidence>
<dbReference type="EMBL" id="FNMU01000001">
    <property type="protein sequence ID" value="SDW10477.1"/>
    <property type="molecule type" value="Genomic_DNA"/>
</dbReference>
<evidence type="ECO:0000313" key="6">
    <source>
        <dbReference type="Proteomes" id="UP000198669"/>
    </source>
</evidence>
<reference evidence="4 6" key="2">
    <citation type="submission" date="2016-10" db="EMBL/GenBank/DDBJ databases">
        <authorList>
            <person name="de Groot N.N."/>
        </authorList>
    </citation>
    <scope>NUCLEOTIDE SEQUENCE [LARGE SCALE GENOMIC DNA]</scope>
    <source>
        <strain evidence="4 6">Z-7982</strain>
    </source>
</reference>